<dbReference type="KEGG" id="man:A11S_2122"/>
<evidence type="ECO:0000313" key="1">
    <source>
        <dbReference type="EMBL" id="AGH98920.1"/>
    </source>
</evidence>
<sequence>MVHLVHIPTKYSPSWPAWQDNLEAAKRKALTCLDDAYIQLDELERQREAA</sequence>
<proteinExistence type="predicted"/>
<gene>
    <name evidence="1" type="ORF">A11S_2122</name>
</gene>
<dbReference type="AlphaFoldDB" id="M4VK88"/>
<organism evidence="1 2">
    <name type="scientific">Micavibrio aeruginosavorus EPB</name>
    <dbReference type="NCBI Taxonomy" id="349215"/>
    <lineage>
        <taxon>Bacteria</taxon>
        <taxon>Pseudomonadati</taxon>
        <taxon>Bdellovibrionota</taxon>
        <taxon>Bdellovibrionia</taxon>
        <taxon>Bdellovibrionales</taxon>
        <taxon>Pseudobdellovibrionaceae</taxon>
        <taxon>Micavibrio</taxon>
    </lineage>
</organism>
<dbReference type="Proteomes" id="UP000011932">
    <property type="component" value="Chromosome"/>
</dbReference>
<evidence type="ECO:0000313" key="2">
    <source>
        <dbReference type="Proteomes" id="UP000011932"/>
    </source>
</evidence>
<accession>M4VK88</accession>
<name>M4VK88_9BACT</name>
<dbReference type="HOGENOM" id="CLU_3119724_0_0_5"/>
<dbReference type="EMBL" id="CP003538">
    <property type="protein sequence ID" value="AGH98920.1"/>
    <property type="molecule type" value="Genomic_DNA"/>
</dbReference>
<protein>
    <submittedName>
        <fullName evidence="1">Uncharacterized protein</fullName>
    </submittedName>
</protein>
<reference evidence="1 2" key="1">
    <citation type="journal article" date="2013" name="ISME J.">
        <title>By their genes ye shall know them: genomic signatures of predatory bacteria.</title>
        <authorList>
            <person name="Pasternak Z."/>
            <person name="Pietrokovski S."/>
            <person name="Rotem O."/>
            <person name="Gophna U."/>
            <person name="Lurie-Weinberger M.N."/>
            <person name="Jurkevitch E."/>
        </authorList>
    </citation>
    <scope>NUCLEOTIDE SEQUENCE [LARGE SCALE GENOMIC DNA]</scope>
    <source>
        <strain evidence="1">EPB</strain>
    </source>
</reference>